<dbReference type="PATRIC" id="fig|864069.3.peg.4088"/>
<accession>I4YTB3</accession>
<proteinExistence type="predicted"/>
<gene>
    <name evidence="1" type="ORF">MicloDRAFT_00037620</name>
</gene>
<protein>
    <submittedName>
        <fullName evidence="1">Uncharacterized protein</fullName>
    </submittedName>
</protein>
<dbReference type="HOGENOM" id="CLU_1501842_0_0_5"/>
<evidence type="ECO:0000313" key="1">
    <source>
        <dbReference type="EMBL" id="EIM27205.1"/>
    </source>
</evidence>
<organism evidence="1 2">
    <name type="scientific">Microvirga lotononidis</name>
    <dbReference type="NCBI Taxonomy" id="864069"/>
    <lineage>
        <taxon>Bacteria</taxon>
        <taxon>Pseudomonadati</taxon>
        <taxon>Pseudomonadota</taxon>
        <taxon>Alphaproteobacteria</taxon>
        <taxon>Hyphomicrobiales</taxon>
        <taxon>Methylobacteriaceae</taxon>
        <taxon>Microvirga</taxon>
    </lineage>
</organism>
<dbReference type="EMBL" id="JH660645">
    <property type="protein sequence ID" value="EIM27205.1"/>
    <property type="molecule type" value="Genomic_DNA"/>
</dbReference>
<name>I4YTB3_9HYPH</name>
<dbReference type="AlphaFoldDB" id="I4YTB3"/>
<sequence length="179" mass="19949">MNGRFHDCAQKAEQLQSLLNSMGVTLPSEKCEEVVAQLDHGGTDAASAVRGAPSEYHFIVHCSFTEGEGEQERHGYFDYHIPACSDEEVTDKLRQELERLPTPENGSPFMAGANIYIDAITEVTALPRKGSLLMLRSHQARDWALAWSHAPLEVDENLVLYNYVQVISPEDTVVPFFTV</sequence>
<keyword evidence="2" id="KW-1185">Reference proteome</keyword>
<dbReference type="Proteomes" id="UP000003947">
    <property type="component" value="Unassembled WGS sequence"/>
</dbReference>
<reference evidence="1 2" key="1">
    <citation type="submission" date="2012-02" db="EMBL/GenBank/DDBJ databases">
        <title>Improved High-Quality Draft sequence of Microvirga sp. WSM3557.</title>
        <authorList>
            <consortium name="US DOE Joint Genome Institute"/>
            <person name="Lucas S."/>
            <person name="Han J."/>
            <person name="Lapidus A."/>
            <person name="Cheng J.-F."/>
            <person name="Goodwin L."/>
            <person name="Pitluck S."/>
            <person name="Peters L."/>
            <person name="Zhang X."/>
            <person name="Detter J.C."/>
            <person name="Han C."/>
            <person name="Tapia R."/>
            <person name="Land M."/>
            <person name="Hauser L."/>
            <person name="Kyrpides N."/>
            <person name="Ivanova N."/>
            <person name="Pagani I."/>
            <person name="Brau L."/>
            <person name="Yates R."/>
            <person name="O'Hara G."/>
            <person name="Rui T."/>
            <person name="Howieson J."/>
            <person name="Reeve W."/>
            <person name="Woyke T."/>
        </authorList>
    </citation>
    <scope>NUCLEOTIDE SEQUENCE [LARGE SCALE GENOMIC DNA]</scope>
    <source>
        <strain evidence="1 2">WSM3557</strain>
    </source>
</reference>
<evidence type="ECO:0000313" key="2">
    <source>
        <dbReference type="Proteomes" id="UP000003947"/>
    </source>
</evidence>